<comment type="similarity">
    <text evidence="3">Belongs to the RAM family.</text>
</comment>
<feature type="compositionally biased region" description="Polar residues" evidence="4">
    <location>
        <begin position="105"/>
        <end position="115"/>
    </location>
</feature>
<accession>A0AAV3AV77</accession>
<evidence type="ECO:0000256" key="1">
    <source>
        <dbReference type="ARBA" id="ARBA00004123"/>
    </source>
</evidence>
<dbReference type="AlphaFoldDB" id="A0AAV3AV77"/>
<comment type="caution">
    <text evidence="5">The sequence shown here is derived from an EMBL/GenBank/DDBJ whole genome shotgun (WGS) entry which is preliminary data.</text>
</comment>
<protein>
    <recommendedName>
        <fullName evidence="7">RNMT-activating mini protein</fullName>
    </recommendedName>
</protein>
<evidence type="ECO:0000313" key="6">
    <source>
        <dbReference type="Proteomes" id="UP001181693"/>
    </source>
</evidence>
<evidence type="ECO:0008006" key="7">
    <source>
        <dbReference type="Google" id="ProtNLM"/>
    </source>
</evidence>
<dbReference type="Pfam" id="PF15320">
    <property type="entry name" value="RAM"/>
    <property type="match status" value="1"/>
</dbReference>
<evidence type="ECO:0000256" key="3">
    <source>
        <dbReference type="ARBA" id="ARBA00034716"/>
    </source>
</evidence>
<proteinExistence type="inferred from homology"/>
<dbReference type="PANTHER" id="PTHR48168:SF1">
    <property type="entry name" value="RNA GUANINE-N7 METHYLTRANSFERASE ACTIVATING SUBUNIT-RELATED"/>
    <property type="match status" value="1"/>
</dbReference>
<dbReference type="GO" id="GO:0003723">
    <property type="term" value="F:RNA binding"/>
    <property type="evidence" value="ECO:0007669"/>
    <property type="project" value="InterPro"/>
</dbReference>
<reference evidence="5" key="1">
    <citation type="thesis" date="2020" institute="ProQuest LLC" country="789 East Eisenhower Parkway, Ann Arbor, MI, USA">
        <title>Comparative Genomics and Chromosome Evolution.</title>
        <authorList>
            <person name="Mudd A.B."/>
        </authorList>
    </citation>
    <scope>NUCLEOTIDE SEQUENCE</scope>
    <source>
        <strain evidence="5">1538</strain>
        <tissue evidence="5">Blood</tissue>
    </source>
</reference>
<dbReference type="Proteomes" id="UP001181693">
    <property type="component" value="Unassembled WGS sequence"/>
</dbReference>
<name>A0AAV3AV77_PYXAD</name>
<dbReference type="PANTHER" id="PTHR48168">
    <property type="entry name" value="RNA GUANINE-7 METHYLTRANSFERASE-ACTIVATING SUBUNIT-LIKE (PSEUDOGENE)-RELATED"/>
    <property type="match status" value="1"/>
</dbReference>
<feature type="region of interest" description="Disordered" evidence="4">
    <location>
        <begin position="40"/>
        <end position="115"/>
    </location>
</feature>
<feature type="compositionally biased region" description="Basic and acidic residues" evidence="4">
    <location>
        <begin position="89"/>
        <end position="102"/>
    </location>
</feature>
<keyword evidence="2" id="KW-0539">Nucleus</keyword>
<comment type="subcellular location">
    <subcellularLocation>
        <location evidence="1">Nucleus</location>
    </subcellularLocation>
</comment>
<dbReference type="GO" id="GO:0031533">
    <property type="term" value="C:mRNA capping enzyme complex"/>
    <property type="evidence" value="ECO:0007669"/>
    <property type="project" value="InterPro"/>
</dbReference>
<evidence type="ECO:0000256" key="2">
    <source>
        <dbReference type="ARBA" id="ARBA00023242"/>
    </source>
</evidence>
<gene>
    <name evidence="5" type="ORF">GDO54_007583</name>
</gene>
<dbReference type="GO" id="GO:0106005">
    <property type="term" value="P:RNA 5'-cap (guanine-N7)-methylation"/>
    <property type="evidence" value="ECO:0007669"/>
    <property type="project" value="InterPro"/>
</dbReference>
<dbReference type="InterPro" id="IPR028271">
    <property type="entry name" value="RAMAC"/>
</dbReference>
<evidence type="ECO:0000313" key="5">
    <source>
        <dbReference type="EMBL" id="DBA31810.1"/>
    </source>
</evidence>
<organism evidence="5 6">
    <name type="scientific">Pyxicephalus adspersus</name>
    <name type="common">African bullfrog</name>
    <dbReference type="NCBI Taxonomy" id="30357"/>
    <lineage>
        <taxon>Eukaryota</taxon>
        <taxon>Metazoa</taxon>
        <taxon>Chordata</taxon>
        <taxon>Craniata</taxon>
        <taxon>Vertebrata</taxon>
        <taxon>Euteleostomi</taxon>
        <taxon>Amphibia</taxon>
        <taxon>Batrachia</taxon>
        <taxon>Anura</taxon>
        <taxon>Neobatrachia</taxon>
        <taxon>Ranoidea</taxon>
        <taxon>Pyxicephalidae</taxon>
        <taxon>Pyxicephalinae</taxon>
        <taxon>Pyxicephalus</taxon>
    </lineage>
</organism>
<feature type="compositionally biased region" description="Basic and acidic residues" evidence="4">
    <location>
        <begin position="49"/>
        <end position="69"/>
    </location>
</feature>
<keyword evidence="6" id="KW-1185">Reference proteome</keyword>
<evidence type="ECO:0000256" key="4">
    <source>
        <dbReference type="SAM" id="MobiDB-lite"/>
    </source>
</evidence>
<dbReference type="EMBL" id="DYDO01000002">
    <property type="protein sequence ID" value="DBA31810.1"/>
    <property type="molecule type" value="Genomic_DNA"/>
</dbReference>
<sequence>MGDTSDTKEFYENMFSQRFTEQDEEYQEYLKMPESQPPVVEDWWGGHQRNQDRYRDNRHNRGWDNRRDSYNSYNQRRGGGGWGNNHHPYRQERSYHQQERRHGYNSATQRFQPYR</sequence>